<dbReference type="Proteomes" id="UP000195521">
    <property type="component" value="Unassembled WGS sequence"/>
</dbReference>
<sequence>MTKDSEMNPEPDFRDIFPHFSGEYNDAIYYYGKDNLSWLSDACTKFCTDVTGGRCNNFIIHCTNFGRFLYYINLKKYDKYTKQRCKYYFYKFMFELGQKGIDCGGIKSCYEKMIEKLKISNYLKDNPSCEAYFEEFDKRYLVRFSKLDKISDYIHKLRLKYYDTCWSYIYRECDELTRSLMSSECNGKRKFYDMLANVVNTYYILCPDSKITLPPYIEHKKNKAKMTMSTHSQPDGTMEQTSHALVTIQSFEEVPDNAFNSEESERILSNEMPDSENSPGVISGFFISLFIIFSILFILSKYTNFYSVLQSRIRRIRRIFDRKYSEHKNFMYSLKRESRNTVYDSFQIAYRSNDYQ</sequence>
<name>A0A1Y1JQI5_PLAGO</name>
<evidence type="ECO:0000256" key="1">
    <source>
        <dbReference type="SAM" id="Phobius"/>
    </source>
</evidence>
<keyword evidence="1" id="KW-0812">Transmembrane</keyword>
<proteinExistence type="predicted"/>
<dbReference type="GeneID" id="39745507"/>
<keyword evidence="1" id="KW-0472">Membrane</keyword>
<keyword evidence="3" id="KW-1185">Reference proteome</keyword>
<comment type="caution">
    <text evidence="2">The sequence shown here is derived from an EMBL/GenBank/DDBJ whole genome shotgun (WGS) entry which is preliminary data.</text>
</comment>
<dbReference type="EMBL" id="BDQF01000648">
    <property type="protein sequence ID" value="GAW84699.1"/>
    <property type="molecule type" value="Genomic_DNA"/>
</dbReference>
<protein>
    <submittedName>
        <fullName evidence="2">Variable surface protein</fullName>
    </submittedName>
</protein>
<dbReference type="AlphaFoldDB" id="A0A1Y1JQI5"/>
<feature type="transmembrane region" description="Helical" evidence="1">
    <location>
        <begin position="285"/>
        <end position="309"/>
    </location>
</feature>
<accession>A0A1Y1JQI5</accession>
<evidence type="ECO:0000313" key="2">
    <source>
        <dbReference type="EMBL" id="GAW84699.1"/>
    </source>
</evidence>
<gene>
    <name evidence="2" type="ORF">PGO_004470</name>
</gene>
<evidence type="ECO:0000313" key="3">
    <source>
        <dbReference type="Proteomes" id="UP000195521"/>
    </source>
</evidence>
<reference evidence="3" key="1">
    <citation type="submission" date="2017-04" db="EMBL/GenBank/DDBJ databases">
        <title>Plasmodium gonderi genome.</title>
        <authorList>
            <person name="Arisue N."/>
            <person name="Honma H."/>
            <person name="Kawai S."/>
            <person name="Tougan T."/>
            <person name="Tanabe K."/>
            <person name="Horii T."/>
        </authorList>
    </citation>
    <scope>NUCLEOTIDE SEQUENCE [LARGE SCALE GENOMIC DNA]</scope>
    <source>
        <strain evidence="3">ATCC 30045</strain>
    </source>
</reference>
<keyword evidence="1" id="KW-1133">Transmembrane helix</keyword>
<organism evidence="2 3">
    <name type="scientific">Plasmodium gonderi</name>
    <dbReference type="NCBI Taxonomy" id="77519"/>
    <lineage>
        <taxon>Eukaryota</taxon>
        <taxon>Sar</taxon>
        <taxon>Alveolata</taxon>
        <taxon>Apicomplexa</taxon>
        <taxon>Aconoidasida</taxon>
        <taxon>Haemosporida</taxon>
        <taxon>Plasmodiidae</taxon>
        <taxon>Plasmodium</taxon>
        <taxon>Plasmodium (Plasmodium)</taxon>
    </lineage>
</organism>
<dbReference type="RefSeq" id="XP_028547288.1">
    <property type="nucleotide sequence ID" value="XM_028691487.1"/>
</dbReference>